<dbReference type="SUPFAM" id="SSF54427">
    <property type="entry name" value="NTF2-like"/>
    <property type="match status" value="1"/>
</dbReference>
<dbReference type="EMBL" id="CADCVQ010000139">
    <property type="protein sequence ID" value="CAA9519725.1"/>
    <property type="molecule type" value="Genomic_DNA"/>
</dbReference>
<feature type="domain" description="SnoaL-like" evidence="1">
    <location>
        <begin position="23"/>
        <end position="129"/>
    </location>
</feature>
<gene>
    <name evidence="2" type="ORF">AVDCRST_MAG67-3310</name>
</gene>
<dbReference type="Pfam" id="PF12680">
    <property type="entry name" value="SnoaL_2"/>
    <property type="match status" value="1"/>
</dbReference>
<protein>
    <recommendedName>
        <fullName evidence="1">SnoaL-like domain-containing protein</fullName>
    </recommendedName>
</protein>
<sequence>MARGPSGLRILDSVPPTATEIADQLYAHWNDAGLHILTDSVDPDIELVCDPLCPDDSTLRGIDGWKQWVARWDEGYESMHITIDGLIPMSSEHVLALVSINATPRGADRELSWAAAHVWTVRDGRIARYETHMDLALARGTLL</sequence>
<organism evidence="2">
    <name type="scientific">uncultured Solirubrobacteraceae bacterium</name>
    <dbReference type="NCBI Taxonomy" id="1162706"/>
    <lineage>
        <taxon>Bacteria</taxon>
        <taxon>Bacillati</taxon>
        <taxon>Actinomycetota</taxon>
        <taxon>Thermoleophilia</taxon>
        <taxon>Solirubrobacterales</taxon>
        <taxon>Solirubrobacteraceae</taxon>
        <taxon>environmental samples</taxon>
    </lineage>
</organism>
<evidence type="ECO:0000259" key="1">
    <source>
        <dbReference type="Pfam" id="PF12680"/>
    </source>
</evidence>
<evidence type="ECO:0000313" key="2">
    <source>
        <dbReference type="EMBL" id="CAA9519725.1"/>
    </source>
</evidence>
<dbReference type="InterPro" id="IPR037401">
    <property type="entry name" value="SnoaL-like"/>
</dbReference>
<accession>A0A6J4TDD7</accession>
<reference evidence="2" key="1">
    <citation type="submission" date="2020-02" db="EMBL/GenBank/DDBJ databases">
        <authorList>
            <person name="Meier V. D."/>
        </authorList>
    </citation>
    <scope>NUCLEOTIDE SEQUENCE</scope>
    <source>
        <strain evidence="2">AVDCRST_MAG67</strain>
    </source>
</reference>
<name>A0A6J4TDD7_9ACTN</name>
<dbReference type="InterPro" id="IPR032710">
    <property type="entry name" value="NTF2-like_dom_sf"/>
</dbReference>
<dbReference type="AlphaFoldDB" id="A0A6J4TDD7"/>
<proteinExistence type="predicted"/>
<dbReference type="Gene3D" id="3.10.450.50">
    <property type="match status" value="1"/>
</dbReference>